<keyword evidence="2" id="KW-1185">Reference proteome</keyword>
<dbReference type="Proteomes" id="UP001379533">
    <property type="component" value="Chromosome"/>
</dbReference>
<reference evidence="1 2" key="1">
    <citation type="submission" date="2021-12" db="EMBL/GenBank/DDBJ databases">
        <title>Discovery of the Pendulisporaceae a myxobacterial family with distinct sporulation behavior and unique specialized metabolism.</title>
        <authorList>
            <person name="Garcia R."/>
            <person name="Popoff A."/>
            <person name="Bader C.D."/>
            <person name="Loehr J."/>
            <person name="Walesch S."/>
            <person name="Walt C."/>
            <person name="Boldt J."/>
            <person name="Bunk B."/>
            <person name="Haeckl F.J.F.P.J."/>
            <person name="Gunesch A.P."/>
            <person name="Birkelbach J."/>
            <person name="Nuebel U."/>
            <person name="Pietschmann T."/>
            <person name="Bach T."/>
            <person name="Mueller R."/>
        </authorList>
    </citation>
    <scope>NUCLEOTIDE SEQUENCE [LARGE SCALE GENOMIC DNA]</scope>
    <source>
        <strain evidence="1 2">MSr12523</strain>
    </source>
</reference>
<evidence type="ECO:0000313" key="2">
    <source>
        <dbReference type="Proteomes" id="UP001379533"/>
    </source>
</evidence>
<evidence type="ECO:0008006" key="3">
    <source>
        <dbReference type="Google" id="ProtNLM"/>
    </source>
</evidence>
<dbReference type="RefSeq" id="WP_394849754.1">
    <property type="nucleotide sequence ID" value="NZ_CP089982.1"/>
</dbReference>
<sequence>MTTKSLSDLMRELETLRQNMRPEGYQQFKEQFGKLMLEVVPECIEEWLVQANQRIADLKALAERSPRVRDKAVSAIQMLEEANLQLGTVNAATSLPELANTVMMHLSAQSAAASVFAISELLSKVN</sequence>
<gene>
    <name evidence="1" type="ORF">LZC95_20150</name>
</gene>
<dbReference type="EMBL" id="CP089982">
    <property type="protein sequence ID" value="WXA99121.1"/>
    <property type="molecule type" value="Genomic_DNA"/>
</dbReference>
<organism evidence="1 2">
    <name type="scientific">Pendulispora brunnea</name>
    <dbReference type="NCBI Taxonomy" id="2905690"/>
    <lineage>
        <taxon>Bacteria</taxon>
        <taxon>Pseudomonadati</taxon>
        <taxon>Myxococcota</taxon>
        <taxon>Myxococcia</taxon>
        <taxon>Myxococcales</taxon>
        <taxon>Sorangiineae</taxon>
        <taxon>Pendulisporaceae</taxon>
        <taxon>Pendulispora</taxon>
    </lineage>
</organism>
<protein>
    <recommendedName>
        <fullName evidence="3">DUF1641 domain-containing protein</fullName>
    </recommendedName>
</protein>
<proteinExistence type="predicted"/>
<name>A0ABZ2KKB5_9BACT</name>
<evidence type="ECO:0000313" key="1">
    <source>
        <dbReference type="EMBL" id="WXA99121.1"/>
    </source>
</evidence>
<accession>A0ABZ2KKB5</accession>